<dbReference type="Gene3D" id="2.60.120.10">
    <property type="entry name" value="Jelly Rolls"/>
    <property type="match status" value="1"/>
</dbReference>
<evidence type="ECO:0000256" key="2">
    <source>
        <dbReference type="PROSITE-ProRule" id="PRU00703"/>
    </source>
</evidence>
<evidence type="ECO:0000313" key="6">
    <source>
        <dbReference type="Proteomes" id="UP000663722"/>
    </source>
</evidence>
<dbReference type="Proteomes" id="UP000663722">
    <property type="component" value="Chromosome"/>
</dbReference>
<dbReference type="CDD" id="cd05401">
    <property type="entry name" value="NT_GlnE_GlnD_like"/>
    <property type="match status" value="1"/>
</dbReference>
<dbReference type="SMART" id="SM00100">
    <property type="entry name" value="cNMP"/>
    <property type="match status" value="1"/>
</dbReference>
<accession>A0A975BK00</accession>
<dbReference type="RefSeq" id="WP_207682262.1">
    <property type="nucleotide sequence ID" value="NZ_CP061800.1"/>
</dbReference>
<dbReference type="EMBL" id="CP061800">
    <property type="protein sequence ID" value="QTA86766.1"/>
    <property type="molecule type" value="Genomic_DNA"/>
</dbReference>
<dbReference type="Gene3D" id="3.10.580.10">
    <property type="entry name" value="CBS-domain"/>
    <property type="match status" value="1"/>
</dbReference>
<dbReference type="InterPro" id="IPR000644">
    <property type="entry name" value="CBS_dom"/>
</dbReference>
<name>A0A975BK00_9BACT</name>
<dbReference type="InterPro" id="IPR018490">
    <property type="entry name" value="cNMP-bd_dom_sf"/>
</dbReference>
<dbReference type="SUPFAM" id="SSF51206">
    <property type="entry name" value="cAMP-binding domain-like"/>
    <property type="match status" value="1"/>
</dbReference>
<dbReference type="PANTHER" id="PTHR43080">
    <property type="entry name" value="CBS DOMAIN-CONTAINING PROTEIN CBSX3, MITOCHONDRIAL"/>
    <property type="match status" value="1"/>
</dbReference>
<dbReference type="InterPro" id="IPR014710">
    <property type="entry name" value="RmlC-like_jellyroll"/>
</dbReference>
<feature type="domain" description="CBS" evidence="4">
    <location>
        <begin position="236"/>
        <end position="291"/>
    </location>
</feature>
<dbReference type="GO" id="GO:0008773">
    <property type="term" value="F:[protein-PII] uridylyltransferase activity"/>
    <property type="evidence" value="ECO:0007669"/>
    <property type="project" value="InterPro"/>
</dbReference>
<gene>
    <name evidence="5" type="ORF">dnm_027900</name>
</gene>
<dbReference type="SMART" id="SM00116">
    <property type="entry name" value="CBS"/>
    <property type="match status" value="2"/>
</dbReference>
<keyword evidence="1 2" id="KW-0129">CBS domain</keyword>
<dbReference type="AlphaFoldDB" id="A0A975BK00"/>
<dbReference type="SUPFAM" id="SSF54631">
    <property type="entry name" value="CBS-domain pair"/>
    <property type="match status" value="1"/>
</dbReference>
<feature type="domain" description="CBS" evidence="4">
    <location>
        <begin position="169"/>
        <end position="226"/>
    </location>
</feature>
<dbReference type="InterPro" id="IPR005105">
    <property type="entry name" value="GlnD_Uridyltrans_N"/>
</dbReference>
<sequence length="643" mass="73731">MDRKEILKILMKADPFEMLDTNVLERLSRKTEVREYHPNTYIFKQGSPSLDCLFIIVSGLVEITVTNDRGIETVVALRRAYDFFGETVVISRQRYPGSARVKEQLTCCLIKRKDLEHLIHTYPEFSGFFNALLAERMRMLYKEILAEQTYETYACAESPLFKKRVSEIMSSRVITCRTSDTVTDVAKIMDEKNISAVVVLDNEEKPRGLLTEKNLVRQLIANQMYSVSQCTVEKVMNSNLVKIGPEFFLGQALVAMIRRNARHLIVTERESLVGIITMIDLIRSRSTGNLLLSQDIESQTDLKGLSSLSREADNILDTLIAEKTAVHEIFEVMSELHERLSRRVIYLSEEKMKLTGWGPPPVEYCWINMGSGARYEQTLRTDQDNAIVYNDPEEENTEAVDKYFAKLSELIIEGFSKCGFVKCKGDVMATNPKWRRSLSAWISAIQNRSRSYDPEHIRMLTILLDYRPIWGNMSLAEKLWDEIFRASEACLTARHMITKDDSQYKLPISFLGTFVTEKSGPHKNQIDLKKSGSAHIVNSIRIFALKNKISEPSTFGRLKQLEEQGVISAEDAEFFGASFETLMMFRICENMKKQKQGEEPENYIDPYSLKKKEKMILKDALSGVAHLQKLVNKTFSVTHLTRF</sequence>
<dbReference type="InterPro" id="IPR051257">
    <property type="entry name" value="Diverse_CBS-Domain"/>
</dbReference>
<dbReference type="CDD" id="cd00038">
    <property type="entry name" value="CAP_ED"/>
    <property type="match status" value="1"/>
</dbReference>
<dbReference type="Pfam" id="PF00571">
    <property type="entry name" value="CBS"/>
    <property type="match status" value="2"/>
</dbReference>
<evidence type="ECO:0000313" key="5">
    <source>
        <dbReference type="EMBL" id="QTA86766.1"/>
    </source>
</evidence>
<organism evidence="5 6">
    <name type="scientific">Desulfonema magnum</name>
    <dbReference type="NCBI Taxonomy" id="45655"/>
    <lineage>
        <taxon>Bacteria</taxon>
        <taxon>Pseudomonadati</taxon>
        <taxon>Thermodesulfobacteriota</taxon>
        <taxon>Desulfobacteria</taxon>
        <taxon>Desulfobacterales</taxon>
        <taxon>Desulfococcaceae</taxon>
        <taxon>Desulfonema</taxon>
    </lineage>
</organism>
<evidence type="ECO:0000256" key="1">
    <source>
        <dbReference type="ARBA" id="ARBA00023122"/>
    </source>
</evidence>
<protein>
    <submittedName>
        <fullName evidence="5">CBS domain and cyclic nucleotide-regulated nucleotidyltransferase</fullName>
    </submittedName>
</protein>
<dbReference type="Pfam" id="PF00027">
    <property type="entry name" value="cNMP_binding"/>
    <property type="match status" value="1"/>
</dbReference>
<evidence type="ECO:0000259" key="3">
    <source>
        <dbReference type="PROSITE" id="PS50042"/>
    </source>
</evidence>
<dbReference type="Pfam" id="PF10335">
    <property type="entry name" value="DUF294_C"/>
    <property type="match status" value="1"/>
</dbReference>
<evidence type="ECO:0000259" key="4">
    <source>
        <dbReference type="PROSITE" id="PS51371"/>
    </source>
</evidence>
<proteinExistence type="predicted"/>
<dbReference type="InterPro" id="IPR046342">
    <property type="entry name" value="CBS_dom_sf"/>
</dbReference>
<dbReference type="KEGG" id="dmm:dnm_027900"/>
<reference evidence="5" key="1">
    <citation type="journal article" date="2021" name="Microb. Physiol.">
        <title>Proteogenomic Insights into the Physiology of Marine, Sulfate-Reducing, Filamentous Desulfonema limicola and Desulfonema magnum.</title>
        <authorList>
            <person name="Schnaars V."/>
            <person name="Wohlbrand L."/>
            <person name="Scheve S."/>
            <person name="Hinrichs C."/>
            <person name="Reinhardt R."/>
            <person name="Rabus R."/>
        </authorList>
    </citation>
    <scope>NUCLEOTIDE SEQUENCE</scope>
    <source>
        <strain evidence="5">4be13</strain>
    </source>
</reference>
<dbReference type="PROSITE" id="PS51371">
    <property type="entry name" value="CBS"/>
    <property type="match status" value="2"/>
</dbReference>
<keyword evidence="6" id="KW-1185">Reference proteome</keyword>
<dbReference type="InterPro" id="IPR018821">
    <property type="entry name" value="DUF294_put_nucleoTrafse_sb-bd"/>
</dbReference>
<dbReference type="Pfam" id="PF03445">
    <property type="entry name" value="DUF294"/>
    <property type="match status" value="1"/>
</dbReference>
<dbReference type="PROSITE" id="PS50042">
    <property type="entry name" value="CNMP_BINDING_3"/>
    <property type="match status" value="1"/>
</dbReference>
<feature type="domain" description="Cyclic nucleotide-binding" evidence="3">
    <location>
        <begin position="15"/>
        <end position="119"/>
    </location>
</feature>
<dbReference type="InterPro" id="IPR000595">
    <property type="entry name" value="cNMP-bd_dom"/>
</dbReference>
<dbReference type="PANTHER" id="PTHR43080:SF2">
    <property type="entry name" value="CBS DOMAIN-CONTAINING PROTEIN"/>
    <property type="match status" value="1"/>
</dbReference>